<gene>
    <name evidence="2" type="ORF">H072_3644</name>
</gene>
<dbReference type="GO" id="GO:0003824">
    <property type="term" value="F:catalytic activity"/>
    <property type="evidence" value="ECO:0007669"/>
    <property type="project" value="InterPro"/>
</dbReference>
<dbReference type="HOGENOM" id="CLU_021588_0_0_1"/>
<dbReference type="EMBL" id="AQGS01000114">
    <property type="protein sequence ID" value="EPS42431.1"/>
    <property type="molecule type" value="Genomic_DNA"/>
</dbReference>
<dbReference type="InterPro" id="IPR003673">
    <property type="entry name" value="CoA-Trfase_fam_III"/>
</dbReference>
<dbReference type="InterPro" id="IPR023606">
    <property type="entry name" value="CoA-Trfase_III_dom_1_sf"/>
</dbReference>
<dbReference type="OMA" id="RFWRTAD"/>
<dbReference type="Proteomes" id="UP000015100">
    <property type="component" value="Unassembled WGS sequence"/>
</dbReference>
<evidence type="ECO:0000313" key="3">
    <source>
        <dbReference type="Proteomes" id="UP000015100"/>
    </source>
</evidence>
<sequence>MVRRTIAKHLPMNRSNFEVKDIICDIWATLGLPDAALKEENLEITGPAHTLPSSYRLSQVAPAVISTATLAASLIRSHRVPDHRLAKVRVDSFHAAAEYKSELFTSLNPARNSSLWGPVSGSYETADGGVVGIHANFPNHAQAALRILGLPEDCTDKATISEKVKQHNAIDLETLASSNGAVIYALRTLDDWNSSEQAKWLPDFPIVLRKIGDAPAGIPASMKSIKDPESCLQGLRVAEISRVLAGPICGRTLAAHGADVLWIHGPHLPSLPAIDIDTSRGKRSTFIDLREDSGKNTLERLLSTADVFLQSFRPGTLASKGFSPQDVAKLNPNGIIYASLNAFGEDSPWSPRRGFDSMVQLCSGINSSEAEYYGDGSKFKKWPCQALDHTAGYFLAIGIMAALHRRITEGGSWEVHVSLAGVMKYISSLGRIPGRDGFIGAQQPSKDDAEGLGALLETKECQFGELTAIKHAGRIDGVEVGYRRMPTILGHYEAAWQA</sequence>
<dbReference type="InterPro" id="IPR050509">
    <property type="entry name" value="CoA-transferase_III"/>
</dbReference>
<dbReference type="OrthoDB" id="5863171at2759"/>
<dbReference type="STRING" id="1284197.S8AMU6"/>
<dbReference type="eggNOG" id="KOG3957">
    <property type="taxonomic scope" value="Eukaryota"/>
</dbReference>
<dbReference type="AlphaFoldDB" id="S8AMU6"/>
<dbReference type="Pfam" id="PF02515">
    <property type="entry name" value="CoA_transf_3"/>
    <property type="match status" value="1"/>
</dbReference>
<keyword evidence="3" id="KW-1185">Reference proteome</keyword>
<protein>
    <recommendedName>
        <fullName evidence="4">CoA-transferase family III</fullName>
    </recommendedName>
</protein>
<dbReference type="SUPFAM" id="SSF89796">
    <property type="entry name" value="CoA-transferase family III (CaiB/BaiF)"/>
    <property type="match status" value="2"/>
</dbReference>
<accession>S8AMU6</accession>
<comment type="caution">
    <text evidence="2">The sequence shown here is derived from an EMBL/GenBank/DDBJ whole genome shotgun (WGS) entry which is preliminary data.</text>
</comment>
<organism evidence="2 3">
    <name type="scientific">Dactylellina haptotyla (strain CBS 200.50)</name>
    <name type="common">Nematode-trapping fungus</name>
    <name type="synonym">Monacrosporium haptotylum</name>
    <dbReference type="NCBI Taxonomy" id="1284197"/>
    <lineage>
        <taxon>Eukaryota</taxon>
        <taxon>Fungi</taxon>
        <taxon>Dikarya</taxon>
        <taxon>Ascomycota</taxon>
        <taxon>Pezizomycotina</taxon>
        <taxon>Orbiliomycetes</taxon>
        <taxon>Orbiliales</taxon>
        <taxon>Orbiliaceae</taxon>
        <taxon>Dactylellina</taxon>
    </lineage>
</organism>
<reference evidence="3" key="2">
    <citation type="submission" date="2013-04" db="EMBL/GenBank/DDBJ databases">
        <title>Genomic mechanisms accounting for the adaptation to parasitism in nematode-trapping fungi.</title>
        <authorList>
            <person name="Ahren D.G."/>
        </authorList>
    </citation>
    <scope>NUCLEOTIDE SEQUENCE [LARGE SCALE GENOMIC DNA]</scope>
    <source>
        <strain evidence="3">CBS 200.50</strain>
    </source>
</reference>
<dbReference type="PANTHER" id="PTHR48228">
    <property type="entry name" value="SUCCINYL-COA--D-CITRAMALATE COA-TRANSFERASE"/>
    <property type="match status" value="1"/>
</dbReference>
<evidence type="ECO:0000256" key="1">
    <source>
        <dbReference type="ARBA" id="ARBA00008383"/>
    </source>
</evidence>
<dbReference type="Gene3D" id="3.40.50.10540">
    <property type="entry name" value="Crotonobetainyl-coa:carnitine coa-transferase, domain 1"/>
    <property type="match status" value="1"/>
</dbReference>
<reference evidence="2 3" key="1">
    <citation type="journal article" date="2013" name="PLoS Genet.">
        <title>Genomic mechanisms accounting for the adaptation to parasitism in nematode-trapping fungi.</title>
        <authorList>
            <person name="Meerupati T."/>
            <person name="Andersson K.M."/>
            <person name="Friman E."/>
            <person name="Kumar D."/>
            <person name="Tunlid A."/>
            <person name="Ahren D."/>
        </authorList>
    </citation>
    <scope>NUCLEOTIDE SEQUENCE [LARGE SCALE GENOMIC DNA]</scope>
    <source>
        <strain evidence="2 3">CBS 200.50</strain>
    </source>
</reference>
<proteinExistence type="inferred from homology"/>
<evidence type="ECO:0000313" key="2">
    <source>
        <dbReference type="EMBL" id="EPS42431.1"/>
    </source>
</evidence>
<name>S8AMU6_DACHA</name>
<evidence type="ECO:0008006" key="4">
    <source>
        <dbReference type="Google" id="ProtNLM"/>
    </source>
</evidence>
<comment type="similarity">
    <text evidence="1">Belongs to the CoA-transferase III family.</text>
</comment>
<dbReference type="PANTHER" id="PTHR48228:SF4">
    <property type="entry name" value="BLR3030 PROTEIN"/>
    <property type="match status" value="1"/>
</dbReference>